<comment type="caution">
    <text evidence="2">The sequence shown here is derived from an EMBL/GenBank/DDBJ whole genome shotgun (WGS) entry which is preliminary data.</text>
</comment>
<dbReference type="Proteomes" id="UP000659767">
    <property type="component" value="Unassembled WGS sequence"/>
</dbReference>
<evidence type="ECO:0000313" key="3">
    <source>
        <dbReference type="Proteomes" id="UP000659767"/>
    </source>
</evidence>
<name>A0ABQ2TDL4_STRBA</name>
<dbReference type="RefSeq" id="WP_199888880.1">
    <property type="nucleotide sequence ID" value="NZ_BMSZ01000012.1"/>
</dbReference>
<keyword evidence="3" id="KW-1185">Reference proteome</keyword>
<evidence type="ECO:0000313" key="2">
    <source>
        <dbReference type="EMBL" id="GGS63733.1"/>
    </source>
</evidence>
<reference evidence="3" key="1">
    <citation type="journal article" date="2019" name="Int. J. Syst. Evol. Microbiol.">
        <title>The Global Catalogue of Microorganisms (GCM) 10K type strain sequencing project: providing services to taxonomists for standard genome sequencing and annotation.</title>
        <authorList>
            <consortium name="The Broad Institute Genomics Platform"/>
            <consortium name="The Broad Institute Genome Sequencing Center for Infectious Disease"/>
            <person name="Wu L."/>
            <person name="Ma J."/>
        </authorList>
    </citation>
    <scope>NUCLEOTIDE SEQUENCE [LARGE SCALE GENOMIC DNA]</scope>
    <source>
        <strain evidence="3">JCM 4350</strain>
    </source>
</reference>
<evidence type="ECO:0000256" key="1">
    <source>
        <dbReference type="SAM" id="MobiDB-lite"/>
    </source>
</evidence>
<dbReference type="Pfam" id="PF19730">
    <property type="entry name" value="DUF6221"/>
    <property type="match status" value="1"/>
</dbReference>
<protein>
    <submittedName>
        <fullName evidence="2">Uncharacterized protein</fullName>
    </submittedName>
</protein>
<proteinExistence type="predicted"/>
<dbReference type="EMBL" id="BMSZ01000012">
    <property type="protein sequence ID" value="GGS63733.1"/>
    <property type="molecule type" value="Genomic_DNA"/>
</dbReference>
<feature type="region of interest" description="Disordered" evidence="1">
    <location>
        <begin position="138"/>
        <end position="186"/>
    </location>
</feature>
<organism evidence="2 3">
    <name type="scientific">Streptomyces badius</name>
    <dbReference type="NCBI Taxonomy" id="1941"/>
    <lineage>
        <taxon>Bacteria</taxon>
        <taxon>Bacillati</taxon>
        <taxon>Actinomycetota</taxon>
        <taxon>Actinomycetes</taxon>
        <taxon>Kitasatosporales</taxon>
        <taxon>Streptomycetaceae</taxon>
        <taxon>Streptomyces</taxon>
    </lineage>
</organism>
<dbReference type="InterPro" id="IPR046193">
    <property type="entry name" value="DUF6221"/>
</dbReference>
<sequence>MDLHTWITQQVDRVESLAKAATPGPWEGVVDHHQHGVVEASVWSDKLGYYITEKVSSGERHEADAHHIGHHHPDAVLRRCEADRRILARHRLDPNFPYEAACYGCGTYGDLDLPNTDNLNDCPELLDLAHAHGITPDILAGLDQPQPPKPAPRSERRLGLGDILTATNPITTSDVPEALRGPRWKP</sequence>
<feature type="compositionally biased region" description="Polar residues" evidence="1">
    <location>
        <begin position="165"/>
        <end position="174"/>
    </location>
</feature>
<accession>A0ABQ2TDL4</accession>
<gene>
    <name evidence="2" type="ORF">GCM10010253_43370</name>
</gene>